<reference evidence="2 3" key="1">
    <citation type="journal article" date="2023" name="Sci. Data">
        <title>Genome assembly of the Korean intertidal mud-creeper Batillaria attramentaria.</title>
        <authorList>
            <person name="Patra A.K."/>
            <person name="Ho P.T."/>
            <person name="Jun S."/>
            <person name="Lee S.J."/>
            <person name="Kim Y."/>
            <person name="Won Y.J."/>
        </authorList>
    </citation>
    <scope>NUCLEOTIDE SEQUENCE [LARGE SCALE GENOMIC DNA]</scope>
    <source>
        <strain evidence="2">Wonlab-2016</strain>
    </source>
</reference>
<proteinExistence type="predicted"/>
<accession>A0ABD0K5A1</accession>
<name>A0ABD0K5A1_9CAEN</name>
<dbReference type="Proteomes" id="UP001519460">
    <property type="component" value="Unassembled WGS sequence"/>
</dbReference>
<organism evidence="2 3">
    <name type="scientific">Batillaria attramentaria</name>
    <dbReference type="NCBI Taxonomy" id="370345"/>
    <lineage>
        <taxon>Eukaryota</taxon>
        <taxon>Metazoa</taxon>
        <taxon>Spiralia</taxon>
        <taxon>Lophotrochozoa</taxon>
        <taxon>Mollusca</taxon>
        <taxon>Gastropoda</taxon>
        <taxon>Caenogastropoda</taxon>
        <taxon>Sorbeoconcha</taxon>
        <taxon>Cerithioidea</taxon>
        <taxon>Batillariidae</taxon>
        <taxon>Batillaria</taxon>
    </lineage>
</organism>
<dbReference type="EMBL" id="JACVVK020000245">
    <property type="protein sequence ID" value="KAK7482404.1"/>
    <property type="molecule type" value="Genomic_DNA"/>
</dbReference>
<keyword evidence="3" id="KW-1185">Reference proteome</keyword>
<comment type="caution">
    <text evidence="2">The sequence shown here is derived from an EMBL/GenBank/DDBJ whole genome shotgun (WGS) entry which is preliminary data.</text>
</comment>
<evidence type="ECO:0000256" key="1">
    <source>
        <dbReference type="SAM" id="MobiDB-lite"/>
    </source>
</evidence>
<evidence type="ECO:0000313" key="2">
    <source>
        <dbReference type="EMBL" id="KAK7482404.1"/>
    </source>
</evidence>
<protein>
    <submittedName>
        <fullName evidence="2">Uncharacterized protein</fullName>
    </submittedName>
</protein>
<dbReference type="AlphaFoldDB" id="A0ABD0K5A1"/>
<feature type="region of interest" description="Disordered" evidence="1">
    <location>
        <begin position="50"/>
        <end position="75"/>
    </location>
</feature>
<evidence type="ECO:0000313" key="3">
    <source>
        <dbReference type="Proteomes" id="UP001519460"/>
    </source>
</evidence>
<sequence>MCRNSFQQFADILFLAFGRHAGTSTHPQSVFEIQTFGANSHRKVKVANVNTNGKNGLSPPPAKAPDLPARASISHGTCSATSPACLPPLPPATRLDIGKLSLEGLL</sequence>
<gene>
    <name evidence="2" type="ORF">BaRGS_00026326</name>
</gene>